<keyword evidence="1" id="KW-0547">Nucleotide-binding</keyword>
<dbReference type="Gene3D" id="3.40.50.300">
    <property type="entry name" value="P-loop containing nucleotide triphosphate hydrolases"/>
    <property type="match status" value="1"/>
</dbReference>
<name>A0A1G1YLA5_9BACT</name>
<dbReference type="Proteomes" id="UP000177376">
    <property type="component" value="Unassembled WGS sequence"/>
</dbReference>
<dbReference type="AlphaFoldDB" id="A0A1G1YLA5"/>
<comment type="caution">
    <text evidence="6">The sequence shown here is derived from an EMBL/GenBank/DDBJ whole genome shotgun (WGS) entry which is preliminary data.</text>
</comment>
<dbReference type="PANTHER" id="PTHR30473">
    <property type="entry name" value="PROTEIN PHOH"/>
    <property type="match status" value="1"/>
</dbReference>
<evidence type="ECO:0000259" key="5">
    <source>
        <dbReference type="Pfam" id="PF13638"/>
    </source>
</evidence>
<protein>
    <recommendedName>
        <fullName evidence="8">PIN domain-containing protein</fullName>
    </recommendedName>
</protein>
<dbReference type="EMBL" id="MHIM01000004">
    <property type="protein sequence ID" value="OGY53089.1"/>
    <property type="molecule type" value="Genomic_DNA"/>
</dbReference>
<proteinExistence type="inferred from homology"/>
<evidence type="ECO:0000256" key="3">
    <source>
        <dbReference type="ARBA" id="ARBA00046345"/>
    </source>
</evidence>
<evidence type="ECO:0000259" key="4">
    <source>
        <dbReference type="Pfam" id="PF02562"/>
    </source>
</evidence>
<dbReference type="GO" id="GO:0005829">
    <property type="term" value="C:cytosol"/>
    <property type="evidence" value="ECO:0007669"/>
    <property type="project" value="TreeGrafter"/>
</dbReference>
<dbReference type="InterPro" id="IPR003714">
    <property type="entry name" value="PhoH"/>
</dbReference>
<accession>A0A1G1YLA5</accession>
<sequence>MIESRVKVFVLDTSVSVHDPNVIENLGDNIIVIPIWSIEELDRAKNRLDLVGASSREFSRQLDSYQEMGSLKEGVATKSGGRLFVDYNGKDWTDLPVGLEHNNDNRMLLVAMAWQNKPHKPEVIILSKDLNLRIKANACGLKADDYQHDKRITRIEELYSGRVTINLTGDQAEILNILSRDKSLAAKTVAEILGVCLAELPANIGCKFVCGGKYVLAVYKPLSKVFVSVSKPKSLDKSKGIEPINDEQALAFKLLMDPEIKLVTLVGKAGTGKTLISLLAAYRQTGEEGDDKPSRILVWRPNVEIGRSLGFLPGDIDEKFAPWREPICENMRLIVGHSQEKDGRKFDIVGELIRSGYLEIQPINYALGATKHNAIILIDEAQNLTPREVAALITRCGEYSKVIITGDPYQIYNPYLDPASNGLTYVVERFRGQDIFGHITMVKSERSKLAELAADIL</sequence>
<dbReference type="InterPro" id="IPR027417">
    <property type="entry name" value="P-loop_NTPase"/>
</dbReference>
<evidence type="ECO:0000313" key="7">
    <source>
        <dbReference type="Proteomes" id="UP000177376"/>
    </source>
</evidence>
<dbReference type="InterPro" id="IPR002716">
    <property type="entry name" value="PIN_dom"/>
</dbReference>
<dbReference type="InterPro" id="IPR029060">
    <property type="entry name" value="PIN-like_dom_sf"/>
</dbReference>
<evidence type="ECO:0000313" key="6">
    <source>
        <dbReference type="EMBL" id="OGY53089.1"/>
    </source>
</evidence>
<feature type="domain" description="PhoH-like protein" evidence="4">
    <location>
        <begin position="241"/>
        <end position="448"/>
    </location>
</feature>
<dbReference type="SUPFAM" id="SSF52540">
    <property type="entry name" value="P-loop containing nucleoside triphosphate hydrolases"/>
    <property type="match status" value="1"/>
</dbReference>
<dbReference type="PANTHER" id="PTHR30473:SF2">
    <property type="entry name" value="PIN DOMAIN-CONTAINING PROTEIN"/>
    <property type="match status" value="1"/>
</dbReference>
<feature type="domain" description="PIN" evidence="5">
    <location>
        <begin position="9"/>
        <end position="147"/>
    </location>
</feature>
<dbReference type="Pfam" id="PF02562">
    <property type="entry name" value="PhoH"/>
    <property type="match status" value="1"/>
</dbReference>
<gene>
    <name evidence="6" type="ORF">A3A02_00015</name>
</gene>
<reference evidence="6 7" key="1">
    <citation type="journal article" date="2016" name="Nat. Commun.">
        <title>Thousands of microbial genomes shed light on interconnected biogeochemical processes in an aquifer system.</title>
        <authorList>
            <person name="Anantharaman K."/>
            <person name="Brown C.T."/>
            <person name="Hug L.A."/>
            <person name="Sharon I."/>
            <person name="Castelle C.J."/>
            <person name="Probst A.J."/>
            <person name="Thomas B.C."/>
            <person name="Singh A."/>
            <person name="Wilkins M.J."/>
            <person name="Karaoz U."/>
            <person name="Brodie E.L."/>
            <person name="Williams K.H."/>
            <person name="Hubbard S.S."/>
            <person name="Banfield J.F."/>
        </authorList>
    </citation>
    <scope>NUCLEOTIDE SEQUENCE [LARGE SCALE GENOMIC DNA]</scope>
</reference>
<dbReference type="GO" id="GO:0005524">
    <property type="term" value="F:ATP binding"/>
    <property type="evidence" value="ECO:0007669"/>
    <property type="project" value="UniProtKB-KW"/>
</dbReference>
<evidence type="ECO:0008006" key="8">
    <source>
        <dbReference type="Google" id="ProtNLM"/>
    </source>
</evidence>
<dbReference type="CDD" id="cd09883">
    <property type="entry name" value="PIN_VapC_PhoHL-ATPase"/>
    <property type="match status" value="1"/>
</dbReference>
<dbReference type="Gene3D" id="3.40.50.1010">
    <property type="entry name" value="5'-nuclease"/>
    <property type="match status" value="1"/>
</dbReference>
<comment type="similarity">
    <text evidence="3">In the N-terminal section; belongs to the PINc/VapC protein family.</text>
</comment>
<dbReference type="SUPFAM" id="SSF88723">
    <property type="entry name" value="PIN domain-like"/>
    <property type="match status" value="1"/>
</dbReference>
<evidence type="ECO:0000256" key="1">
    <source>
        <dbReference type="ARBA" id="ARBA00022741"/>
    </source>
</evidence>
<organism evidence="6 7">
    <name type="scientific">Candidatus Buchananbacteria bacterium RIFCSPLOWO2_01_FULL_39_33</name>
    <dbReference type="NCBI Taxonomy" id="1797543"/>
    <lineage>
        <taxon>Bacteria</taxon>
        <taxon>Candidatus Buchananiibacteriota</taxon>
    </lineage>
</organism>
<evidence type="ECO:0000256" key="2">
    <source>
        <dbReference type="ARBA" id="ARBA00022840"/>
    </source>
</evidence>
<dbReference type="InterPro" id="IPR051451">
    <property type="entry name" value="PhoH2-like"/>
</dbReference>
<keyword evidence="2" id="KW-0067">ATP-binding</keyword>
<dbReference type="Pfam" id="PF13638">
    <property type="entry name" value="PIN_4"/>
    <property type="match status" value="1"/>
</dbReference>